<organism evidence="1 2">
    <name type="scientific">Cyclobacterium plantarum</name>
    <dbReference type="NCBI Taxonomy" id="2716263"/>
    <lineage>
        <taxon>Bacteria</taxon>
        <taxon>Pseudomonadati</taxon>
        <taxon>Bacteroidota</taxon>
        <taxon>Cytophagia</taxon>
        <taxon>Cytophagales</taxon>
        <taxon>Cyclobacteriaceae</taxon>
        <taxon>Cyclobacterium</taxon>
    </lineage>
</organism>
<protein>
    <submittedName>
        <fullName evidence="1">Uncharacterized protein</fullName>
    </submittedName>
</protein>
<evidence type="ECO:0000313" key="1">
    <source>
        <dbReference type="EMBL" id="NHE58582.1"/>
    </source>
</evidence>
<name>A0ABX0HEI0_9BACT</name>
<gene>
    <name evidence="1" type="ORF">G9Q97_17370</name>
</gene>
<keyword evidence="2" id="KW-1185">Reference proteome</keyword>
<reference evidence="1 2" key="1">
    <citation type="submission" date="2020-03" db="EMBL/GenBank/DDBJ databases">
        <title>Cyclobacterium plantarum sp. nov., a marine bacterium isolated from a coastal-marine wetland.</title>
        <authorList>
            <person name="Sanchez-Porro C."/>
            <person name="Ventosa A."/>
            <person name="Amoozegar M."/>
        </authorList>
    </citation>
    <scope>NUCLEOTIDE SEQUENCE [LARGE SCALE GENOMIC DNA]</scope>
    <source>
        <strain evidence="1 2">GBPx2</strain>
    </source>
</reference>
<dbReference type="RefSeq" id="WP_166149084.1">
    <property type="nucleotide sequence ID" value="NZ_JAANYN010000007.1"/>
</dbReference>
<accession>A0ABX0HEI0</accession>
<evidence type="ECO:0000313" key="2">
    <source>
        <dbReference type="Proteomes" id="UP000649799"/>
    </source>
</evidence>
<sequence length="98" mass="11118">MILQTKEPTDLNDLQRSLEKQFSDYSVYAFDSAPRKSLIVRKSSTIGAQISIHENEIIIDACCPNILVSGLIGLISSILPPYHQFERKITDFLRKSYS</sequence>
<proteinExistence type="predicted"/>
<comment type="caution">
    <text evidence="1">The sequence shown here is derived from an EMBL/GenBank/DDBJ whole genome shotgun (WGS) entry which is preliminary data.</text>
</comment>
<dbReference type="EMBL" id="JAANYN010000007">
    <property type="protein sequence ID" value="NHE58582.1"/>
    <property type="molecule type" value="Genomic_DNA"/>
</dbReference>
<dbReference type="Proteomes" id="UP000649799">
    <property type="component" value="Unassembled WGS sequence"/>
</dbReference>